<dbReference type="GO" id="GO:0035825">
    <property type="term" value="P:homologous recombination"/>
    <property type="evidence" value="ECO:0007669"/>
    <property type="project" value="UniProtKB-ARBA"/>
</dbReference>
<dbReference type="GO" id="GO:0000785">
    <property type="term" value="C:chromatin"/>
    <property type="evidence" value="ECO:0007669"/>
    <property type="project" value="TreeGrafter"/>
</dbReference>
<feature type="compositionally biased region" description="Acidic residues" evidence="8">
    <location>
        <begin position="694"/>
        <end position="705"/>
    </location>
</feature>
<dbReference type="GO" id="GO:0006281">
    <property type="term" value="P:DNA repair"/>
    <property type="evidence" value="ECO:0007669"/>
    <property type="project" value="UniProtKB-KW"/>
</dbReference>
<feature type="compositionally biased region" description="Basic residues" evidence="8">
    <location>
        <begin position="461"/>
        <end position="472"/>
    </location>
</feature>
<feature type="compositionally biased region" description="Basic and acidic residues" evidence="8">
    <location>
        <begin position="580"/>
        <end position="596"/>
    </location>
</feature>
<dbReference type="Gramene" id="Psat06G0073100-T1">
    <property type="protein sequence ID" value="KAI5393725.1"/>
    <property type="gene ID" value="KIW84_060731"/>
</dbReference>
<dbReference type="InterPro" id="IPR016024">
    <property type="entry name" value="ARM-type_fold"/>
</dbReference>
<feature type="domain" description="PTM/DIR17-like Tudor" evidence="9">
    <location>
        <begin position="644"/>
        <end position="688"/>
    </location>
</feature>
<feature type="region of interest" description="Disordered" evidence="8">
    <location>
        <begin position="694"/>
        <end position="974"/>
    </location>
</feature>
<keyword evidence="11" id="KW-1185">Reference proteome</keyword>
<dbReference type="PANTHER" id="PTHR12663">
    <property type="entry name" value="ANDROGEN INDUCED INHIBITOR OF PROLIFERATION AS3 / PDS5-RELATED"/>
    <property type="match status" value="1"/>
</dbReference>
<feature type="compositionally biased region" description="Basic and acidic residues" evidence="8">
    <location>
        <begin position="541"/>
        <end position="559"/>
    </location>
</feature>
<evidence type="ECO:0000256" key="8">
    <source>
        <dbReference type="SAM" id="MobiDB-lite"/>
    </source>
</evidence>
<evidence type="ECO:0000256" key="5">
    <source>
        <dbReference type="ARBA" id="ARBA00023204"/>
    </source>
</evidence>
<dbReference type="GO" id="GO:0007064">
    <property type="term" value="P:mitotic sister chromatid cohesion"/>
    <property type="evidence" value="ECO:0007669"/>
    <property type="project" value="InterPro"/>
</dbReference>
<dbReference type="Pfam" id="PF20168">
    <property type="entry name" value="PDS5"/>
    <property type="match status" value="1"/>
</dbReference>
<dbReference type="GO" id="GO:0005634">
    <property type="term" value="C:nucleus"/>
    <property type="evidence" value="ECO:0007669"/>
    <property type="project" value="UniProtKB-SubCell"/>
</dbReference>
<name>A0A9D5A5L2_PEA</name>
<evidence type="ECO:0000256" key="4">
    <source>
        <dbReference type="ARBA" id="ARBA00022776"/>
    </source>
</evidence>
<feature type="compositionally biased region" description="Low complexity" evidence="8">
    <location>
        <begin position="867"/>
        <end position="878"/>
    </location>
</feature>
<feature type="compositionally biased region" description="Basic and acidic residues" evidence="8">
    <location>
        <begin position="520"/>
        <end position="534"/>
    </location>
</feature>
<dbReference type="AlphaFoldDB" id="A0A9D5A5L2"/>
<keyword evidence="6" id="KW-0539">Nucleus</keyword>
<organism evidence="10 11">
    <name type="scientific">Pisum sativum</name>
    <name type="common">Garden pea</name>
    <name type="synonym">Lathyrus oleraceus</name>
    <dbReference type="NCBI Taxonomy" id="3888"/>
    <lineage>
        <taxon>Eukaryota</taxon>
        <taxon>Viridiplantae</taxon>
        <taxon>Streptophyta</taxon>
        <taxon>Embryophyta</taxon>
        <taxon>Tracheophyta</taxon>
        <taxon>Spermatophyta</taxon>
        <taxon>Magnoliopsida</taxon>
        <taxon>eudicotyledons</taxon>
        <taxon>Gunneridae</taxon>
        <taxon>Pentapetalae</taxon>
        <taxon>rosids</taxon>
        <taxon>fabids</taxon>
        <taxon>Fabales</taxon>
        <taxon>Fabaceae</taxon>
        <taxon>Papilionoideae</taxon>
        <taxon>50 kb inversion clade</taxon>
        <taxon>NPAAA clade</taxon>
        <taxon>Hologalegina</taxon>
        <taxon>IRL clade</taxon>
        <taxon>Fabeae</taxon>
        <taxon>Lathyrus</taxon>
    </lineage>
</organism>
<keyword evidence="7" id="KW-0131">Cell cycle</keyword>
<feature type="compositionally biased region" description="Basic and acidic residues" evidence="8">
    <location>
        <begin position="820"/>
        <end position="832"/>
    </location>
</feature>
<dbReference type="SUPFAM" id="SSF48371">
    <property type="entry name" value="ARM repeat"/>
    <property type="match status" value="1"/>
</dbReference>
<feature type="compositionally biased region" description="Polar residues" evidence="8">
    <location>
        <begin position="911"/>
        <end position="926"/>
    </location>
</feature>
<keyword evidence="3" id="KW-0227">DNA damage</keyword>
<evidence type="ECO:0000256" key="3">
    <source>
        <dbReference type="ARBA" id="ARBA00022763"/>
    </source>
</evidence>
<feature type="region of interest" description="Disordered" evidence="8">
    <location>
        <begin position="257"/>
        <end position="637"/>
    </location>
</feature>
<proteinExistence type="predicted"/>
<keyword evidence="2" id="KW-0132">Cell division</keyword>
<comment type="subcellular location">
    <subcellularLocation>
        <location evidence="1">Nucleus</location>
    </subcellularLocation>
</comment>
<dbReference type="SUPFAM" id="SSF63748">
    <property type="entry name" value="Tudor/PWWP/MBT"/>
    <property type="match status" value="1"/>
</dbReference>
<feature type="compositionally biased region" description="Basic and acidic residues" evidence="8">
    <location>
        <begin position="731"/>
        <end position="741"/>
    </location>
</feature>
<evidence type="ECO:0000259" key="9">
    <source>
        <dbReference type="Pfam" id="PF21743"/>
    </source>
</evidence>
<keyword evidence="5" id="KW-0234">DNA repair</keyword>
<evidence type="ECO:0000256" key="1">
    <source>
        <dbReference type="ARBA" id="ARBA00004123"/>
    </source>
</evidence>
<reference evidence="10 11" key="1">
    <citation type="journal article" date="2022" name="Nat. Genet.">
        <title>Improved pea reference genome and pan-genome highlight genomic features and evolutionary characteristics.</title>
        <authorList>
            <person name="Yang T."/>
            <person name="Liu R."/>
            <person name="Luo Y."/>
            <person name="Hu S."/>
            <person name="Wang D."/>
            <person name="Wang C."/>
            <person name="Pandey M.K."/>
            <person name="Ge S."/>
            <person name="Xu Q."/>
            <person name="Li N."/>
            <person name="Li G."/>
            <person name="Huang Y."/>
            <person name="Saxena R.K."/>
            <person name="Ji Y."/>
            <person name="Li M."/>
            <person name="Yan X."/>
            <person name="He Y."/>
            <person name="Liu Y."/>
            <person name="Wang X."/>
            <person name="Xiang C."/>
            <person name="Varshney R.K."/>
            <person name="Ding H."/>
            <person name="Gao S."/>
            <person name="Zong X."/>
        </authorList>
    </citation>
    <scope>NUCLEOTIDE SEQUENCE [LARGE SCALE GENOMIC DNA]</scope>
    <source>
        <strain evidence="10 11">cv. Zhongwan 6</strain>
    </source>
</reference>
<dbReference type="GO" id="GO:0051301">
    <property type="term" value="P:cell division"/>
    <property type="evidence" value="ECO:0007669"/>
    <property type="project" value="UniProtKB-KW"/>
</dbReference>
<dbReference type="InterPro" id="IPR047365">
    <property type="entry name" value="Tudor_AtPTM-like"/>
</dbReference>
<evidence type="ECO:0000313" key="10">
    <source>
        <dbReference type="EMBL" id="KAI5393725.1"/>
    </source>
</evidence>
<dbReference type="InterPro" id="IPR039776">
    <property type="entry name" value="Pds5"/>
</dbReference>
<feature type="compositionally biased region" description="Basic and acidic residues" evidence="8">
    <location>
        <begin position="767"/>
        <end position="804"/>
    </location>
</feature>
<dbReference type="PANTHER" id="PTHR12663:SF3">
    <property type="entry name" value="SISTER CHROMATID COHESION PROTEIN PDS5 HOMOLOG C"/>
    <property type="match status" value="1"/>
</dbReference>
<evidence type="ECO:0000313" key="11">
    <source>
        <dbReference type="Proteomes" id="UP001058974"/>
    </source>
</evidence>
<protein>
    <recommendedName>
        <fullName evidence="9">PTM/DIR17-like Tudor domain-containing protein</fullName>
    </recommendedName>
</protein>
<evidence type="ECO:0000256" key="7">
    <source>
        <dbReference type="ARBA" id="ARBA00023306"/>
    </source>
</evidence>
<feature type="compositionally biased region" description="Basic and acidic residues" evidence="8">
    <location>
        <begin position="390"/>
        <end position="404"/>
    </location>
</feature>
<evidence type="ECO:0000256" key="6">
    <source>
        <dbReference type="ARBA" id="ARBA00023242"/>
    </source>
</evidence>
<comment type="caution">
    <text evidence="10">The sequence shown here is derived from an EMBL/GenBank/DDBJ whole genome shotgun (WGS) entry which is preliminary data.</text>
</comment>
<feature type="compositionally biased region" description="Basic and acidic residues" evidence="8">
    <location>
        <begin position="607"/>
        <end position="617"/>
    </location>
</feature>
<accession>A0A9D5A5L2</accession>
<dbReference type="Gene3D" id="2.30.30.140">
    <property type="match status" value="1"/>
</dbReference>
<feature type="compositionally biased region" description="Low complexity" evidence="8">
    <location>
        <begin position="742"/>
        <end position="764"/>
    </location>
</feature>
<dbReference type="Gramene" id="Psat6g027440.1">
    <property type="protein sequence ID" value="Psat6g027440.1.cds"/>
    <property type="gene ID" value="Psat6g027440"/>
</dbReference>
<feature type="compositionally biased region" description="Basic and acidic residues" evidence="8">
    <location>
        <begin position="345"/>
        <end position="366"/>
    </location>
</feature>
<sequence length="974" mass="106108">MASVDKELEEELVEAGEKLLDPPSSVDDLITVLIQIESCLSKVEQSPSESMHNALSPALKALIADDLIKHSDVDVKVALASCFSEITRITAPDAPYDDDQMKEVFRLIVSSFENLHDKSSRWHLKRTLILETVAKVRSCVVMLDLECDALILEMFQHFLKTIREYLPDNVFSSMETIMILCLEESEDISLDLLSPILESVKKDNEEVLPIARKLGERVLGSCAARLKPYLVQAVNTLGISLDDYSGVLALVCNDSSDNSTQNDVHDCKSAEEPVEESAQVDSEITKEATPPQQDNDADGDRSPKSVMSNGIAQAGDDDTLVESKPLKQDGTDSPVLSKGNNLSVNEERNDLDTEIIDSKEQKLERSIKRKGKKTSSSKPTKPSKRSNVVSEKEAEKTFDSKSPSKEVPISLNEDSVVEATGTSENDKEIKATISSPKVGDIESDAIISHSPSESNHDENRSKKRVRTKKKGSSVKEVTAGHISKKVSEGTCDSEVKSPRPSAKKGLGRSSDVKASTVVDAVKKGSGKSEERTKGDGGSSSRKPEDKKKSSGKTEERTKVDGGSSSRKSEDKKKKGQVKGSSEKGLAKPSSKDEDKVMVSSLKSATKTTKDEHSEDTPKTNLKRKRTPGKEKVPDIKKNDQKLVGKRVKVWWPEDDMFYEGVVDSFDSSIKKYKVLYDDGDEEILNFKEERWEIVEADADPDPDVEEGSHQAIPDPSTDMPLKKKGKTNAGESKKEGKKDSSSKSGGASSSKSKTPSIKSTQKSKTVGKSDGEVSKKSKDSAQKTGGKFEDRSVKSGGQSDERSVKSGGKSIDSTQKNNSKKTDGPKIKKYKDDDVDTPKPSGSKMKKSKDDDVDTLKPSANSKQETAKTGKSKQGTTKTVEDDDVDTPMPSANSKQITGKTGKSKHGTSKIASSSKPKYTKSTGKVNFNLMPTEDSENENSEDSTKEVEDMKVKTPSSLKTGSVVKSGKKRARN</sequence>
<dbReference type="CDD" id="cd20404">
    <property type="entry name" value="Tudor_Agenet_AtEML-like"/>
    <property type="match status" value="1"/>
</dbReference>
<evidence type="ECO:0000256" key="2">
    <source>
        <dbReference type="ARBA" id="ARBA00022618"/>
    </source>
</evidence>
<feature type="compositionally biased region" description="Basic and acidic residues" evidence="8">
    <location>
        <begin position="943"/>
        <end position="953"/>
    </location>
</feature>
<gene>
    <name evidence="10" type="ORF">KIW84_060731</name>
</gene>
<keyword evidence="4" id="KW-0498">Mitosis</keyword>
<dbReference type="EMBL" id="JAMSHJ010000006">
    <property type="protein sequence ID" value="KAI5393725.1"/>
    <property type="molecule type" value="Genomic_DNA"/>
</dbReference>
<feature type="compositionally biased region" description="Basic and acidic residues" evidence="8">
    <location>
        <begin position="627"/>
        <end position="637"/>
    </location>
</feature>
<dbReference type="Pfam" id="PF21743">
    <property type="entry name" value="PTM_DIR17_Tudor"/>
    <property type="match status" value="1"/>
</dbReference>
<dbReference type="Proteomes" id="UP001058974">
    <property type="component" value="Chromosome 6"/>
</dbReference>